<evidence type="ECO:0000256" key="1">
    <source>
        <dbReference type="SAM" id="Coils"/>
    </source>
</evidence>
<reference evidence="2 3" key="1">
    <citation type="submission" date="2016-10" db="EMBL/GenBank/DDBJ databases">
        <authorList>
            <person name="de Groot N.N."/>
        </authorList>
    </citation>
    <scope>NUCLEOTIDE SEQUENCE [LARGE SCALE GENOMIC DNA]</scope>
    <source>
        <strain evidence="2 3">JCM 11308</strain>
    </source>
</reference>
<dbReference type="Pfam" id="PF05711">
    <property type="entry name" value="TylF"/>
    <property type="match status" value="1"/>
</dbReference>
<keyword evidence="3" id="KW-1185">Reference proteome</keyword>
<dbReference type="Proteomes" id="UP000199417">
    <property type="component" value="Unassembled WGS sequence"/>
</dbReference>
<organism evidence="2 3">
    <name type="scientific">Rhodococcus tukisamuensis</name>
    <dbReference type="NCBI Taxonomy" id="168276"/>
    <lineage>
        <taxon>Bacteria</taxon>
        <taxon>Bacillati</taxon>
        <taxon>Actinomycetota</taxon>
        <taxon>Actinomycetes</taxon>
        <taxon>Mycobacteriales</taxon>
        <taxon>Nocardiaceae</taxon>
        <taxon>Rhodococcus</taxon>
    </lineage>
</organism>
<keyword evidence="1" id="KW-0175">Coiled coil</keyword>
<dbReference type="InterPro" id="IPR008884">
    <property type="entry name" value="TylF_MeTrfase"/>
</dbReference>
<dbReference type="AlphaFoldDB" id="A0A1G6MI11"/>
<keyword evidence="2" id="KW-0808">Transferase</keyword>
<dbReference type="PANTHER" id="PTHR40036">
    <property type="entry name" value="MACROCIN O-METHYLTRANSFERASE"/>
    <property type="match status" value="1"/>
</dbReference>
<dbReference type="SUPFAM" id="SSF53335">
    <property type="entry name" value="S-adenosyl-L-methionine-dependent methyltransferases"/>
    <property type="match status" value="1"/>
</dbReference>
<name>A0A1G6MI11_9NOCA</name>
<dbReference type="GO" id="GO:0032259">
    <property type="term" value="P:methylation"/>
    <property type="evidence" value="ECO:0007669"/>
    <property type="project" value="UniProtKB-KW"/>
</dbReference>
<proteinExistence type="predicted"/>
<keyword evidence="2" id="KW-0489">Methyltransferase</keyword>
<dbReference type="Gene3D" id="3.40.50.150">
    <property type="entry name" value="Vaccinia Virus protein VP39"/>
    <property type="match status" value="1"/>
</dbReference>
<dbReference type="PANTHER" id="PTHR40036:SF1">
    <property type="entry name" value="MACROCIN O-METHYLTRANSFERASE"/>
    <property type="match status" value="1"/>
</dbReference>
<gene>
    <name evidence="2" type="ORF">SAMN05444580_101188</name>
</gene>
<evidence type="ECO:0000313" key="3">
    <source>
        <dbReference type="Proteomes" id="UP000199417"/>
    </source>
</evidence>
<accession>A0A1G6MI11</accession>
<feature type="coiled-coil region" evidence="1">
    <location>
        <begin position="60"/>
        <end position="87"/>
    </location>
</feature>
<dbReference type="EMBL" id="FNAB01000001">
    <property type="protein sequence ID" value="SDC55172.1"/>
    <property type="molecule type" value="Genomic_DNA"/>
</dbReference>
<evidence type="ECO:0000313" key="2">
    <source>
        <dbReference type="EMBL" id="SDC55172.1"/>
    </source>
</evidence>
<sequence>MGRMLHRMRRNARLKLQRAVAEVVHESERHHRIKLENQHDQVLAELTATNGELSRVLGELAAVRDQVAAVRDQVAAVRDQLAGHERRARRDLGYAQDLRAAAESAAFVVEKMPQAPPFAAPHETLRFALSQVSGPGMALEFGVAGGTTLRIVVEELGARPGVTPVAGFDVFSGLPETWRTGFPAGEFAQESLPRVPGAQLVPGLFADTLPAFLDAHPGPVAFAHLDADLYSSTATVLELLGERFRDGTVLVFDEFFNYPGWRSHEYRAWTEFVARTGVGYEYLGYTAHDEQVAVRLTGR</sequence>
<dbReference type="InterPro" id="IPR029063">
    <property type="entry name" value="SAM-dependent_MTases_sf"/>
</dbReference>
<dbReference type="STRING" id="168276.SAMN05444580_101188"/>
<dbReference type="GO" id="GO:0008168">
    <property type="term" value="F:methyltransferase activity"/>
    <property type="evidence" value="ECO:0007669"/>
    <property type="project" value="UniProtKB-KW"/>
</dbReference>
<protein>
    <submittedName>
        <fullName evidence="2">Macrocin-O-methyltransferase (TylF)</fullName>
    </submittedName>
</protein>